<evidence type="ECO:0000256" key="1">
    <source>
        <dbReference type="ARBA" id="ARBA00022722"/>
    </source>
</evidence>
<dbReference type="Proteomes" id="UP000738126">
    <property type="component" value="Unassembled WGS sequence"/>
</dbReference>
<evidence type="ECO:0000256" key="3">
    <source>
        <dbReference type="ARBA" id="ARBA00022839"/>
    </source>
</evidence>
<dbReference type="PANTHER" id="PTHR30337">
    <property type="entry name" value="COMPONENT OF ATP-DEPENDENT DSDNA EXONUCLEASE"/>
    <property type="match status" value="1"/>
</dbReference>
<evidence type="ECO:0000256" key="2">
    <source>
        <dbReference type="ARBA" id="ARBA00022801"/>
    </source>
</evidence>
<dbReference type="SUPFAM" id="SSF56300">
    <property type="entry name" value="Metallo-dependent phosphatases"/>
    <property type="match status" value="1"/>
</dbReference>
<dbReference type="CDD" id="cd00840">
    <property type="entry name" value="MPP_Mre11_N"/>
    <property type="match status" value="1"/>
</dbReference>
<evidence type="ECO:0000313" key="6">
    <source>
        <dbReference type="Proteomes" id="UP000738126"/>
    </source>
</evidence>
<dbReference type="GO" id="GO:0004527">
    <property type="term" value="F:exonuclease activity"/>
    <property type="evidence" value="ECO:0007669"/>
    <property type="project" value="UniProtKB-KW"/>
</dbReference>
<gene>
    <name evidence="5" type="ORF">CKO13_09320</name>
</gene>
<feature type="domain" description="Calcineurin-like phosphoesterase" evidence="4">
    <location>
        <begin position="1"/>
        <end position="96"/>
    </location>
</feature>
<protein>
    <submittedName>
        <fullName evidence="5">DNA repair exonuclease</fullName>
    </submittedName>
</protein>
<dbReference type="Pfam" id="PF00149">
    <property type="entry name" value="Metallophos"/>
    <property type="match status" value="1"/>
</dbReference>
<evidence type="ECO:0000259" key="4">
    <source>
        <dbReference type="Pfam" id="PF00149"/>
    </source>
</evidence>
<dbReference type="EMBL" id="NRSH01000113">
    <property type="protein sequence ID" value="MBK1727212.1"/>
    <property type="molecule type" value="Genomic_DNA"/>
</dbReference>
<keyword evidence="2" id="KW-0378">Hydrolase</keyword>
<reference evidence="5 6" key="1">
    <citation type="journal article" date="2020" name="Microorganisms">
        <title>Osmotic Adaptation and Compatible Solute Biosynthesis of Phototrophic Bacteria as Revealed from Genome Analyses.</title>
        <authorList>
            <person name="Imhoff J.F."/>
            <person name="Rahn T."/>
            <person name="Kunzel S."/>
            <person name="Keller A."/>
            <person name="Neulinger S.C."/>
        </authorList>
    </citation>
    <scope>NUCLEOTIDE SEQUENCE [LARGE SCALE GENOMIC DNA]</scope>
    <source>
        <strain evidence="5 6">DSM 15116</strain>
    </source>
</reference>
<sequence>MHLLHTADWQIGKGFGPIPGDDGAALRNQRLETVTTLAELARTEEVDAVLVAGDVFDAQSVSDRTIRQLFERLRAFPGPWILLPGNHDAAVAESVWDRARRLGAVPEHVYLATEPAPILLEEAGLAVLPAPLQRRHEPADVTAWLDAAEIPAGYTPVGLAHGSVTGFLPAEAEAANPIAPDRAATANLAYLALGDWHGTLQVNERTWYAGTPETDRFTSSHPGNALLVTLPGDGGSPAVETRATTRYRWHRLSQPLHEPDDVVALGDRLASLGEPTTDQVVDLTLRGALTLADKADLDELLAAWRGRLRHLRVDDTELTTRASEADLAALDGAGFVATAAERLRQGAEAGEPADATALEMLLAAYRRQGGG</sequence>
<name>A0ABS1E7R0_9GAMM</name>
<keyword evidence="1" id="KW-0540">Nuclease</keyword>
<accession>A0ABS1E7R0</accession>
<dbReference type="InterPro" id="IPR014577">
    <property type="entry name" value="UCP033093_metalloPase"/>
</dbReference>
<dbReference type="InterPro" id="IPR029052">
    <property type="entry name" value="Metallo-depent_PP-like"/>
</dbReference>
<dbReference type="InterPro" id="IPR050535">
    <property type="entry name" value="DNA_Repair-Maintenance_Comp"/>
</dbReference>
<keyword evidence="3 5" id="KW-0269">Exonuclease</keyword>
<dbReference type="Gene3D" id="3.60.21.10">
    <property type="match status" value="1"/>
</dbReference>
<dbReference type="InterPro" id="IPR004843">
    <property type="entry name" value="Calcineurin-like_PHP"/>
</dbReference>
<keyword evidence="6" id="KW-1185">Reference proteome</keyword>
<evidence type="ECO:0000313" key="5">
    <source>
        <dbReference type="EMBL" id="MBK1727212.1"/>
    </source>
</evidence>
<dbReference type="PIRSF" id="PIRSF033093">
    <property type="entry name" value="UCP_ML1119"/>
    <property type="match status" value="1"/>
</dbReference>
<comment type="caution">
    <text evidence="5">The sequence shown here is derived from an EMBL/GenBank/DDBJ whole genome shotgun (WGS) entry which is preliminary data.</text>
</comment>
<organism evidence="5 6">
    <name type="scientific">Halorhodospira neutriphila</name>
    <dbReference type="NCBI Taxonomy" id="168379"/>
    <lineage>
        <taxon>Bacteria</taxon>
        <taxon>Pseudomonadati</taxon>
        <taxon>Pseudomonadota</taxon>
        <taxon>Gammaproteobacteria</taxon>
        <taxon>Chromatiales</taxon>
        <taxon>Ectothiorhodospiraceae</taxon>
        <taxon>Halorhodospira</taxon>
    </lineage>
</organism>
<dbReference type="PANTHER" id="PTHR30337:SF0">
    <property type="entry name" value="NUCLEASE SBCCD SUBUNIT D"/>
    <property type="match status" value="1"/>
</dbReference>
<dbReference type="InterPro" id="IPR041796">
    <property type="entry name" value="Mre11_N"/>
</dbReference>
<proteinExistence type="predicted"/>